<dbReference type="GO" id="GO:0006508">
    <property type="term" value="P:proteolysis"/>
    <property type="evidence" value="ECO:0007669"/>
    <property type="project" value="UniProtKB-KW"/>
</dbReference>
<evidence type="ECO:0000313" key="3">
    <source>
        <dbReference type="EMBL" id="RUS32284.1"/>
    </source>
</evidence>
<dbReference type="Proteomes" id="UP000274822">
    <property type="component" value="Unassembled WGS sequence"/>
</dbReference>
<accession>A0A433QR66</accession>
<evidence type="ECO:0000313" key="4">
    <source>
        <dbReference type="Proteomes" id="UP000274822"/>
    </source>
</evidence>
<name>A0A433QR66_9FUNG</name>
<comment type="caution">
    <text evidence="3">The sequence shown here is derived from an EMBL/GenBank/DDBJ whole genome shotgun (WGS) entry which is preliminary data.</text>
</comment>
<dbReference type="EMBL" id="RBNJ01002185">
    <property type="protein sequence ID" value="RUS32284.1"/>
    <property type="molecule type" value="Genomic_DNA"/>
</dbReference>
<evidence type="ECO:0000259" key="2">
    <source>
        <dbReference type="Pfam" id="PF12436"/>
    </source>
</evidence>
<keyword evidence="4" id="KW-1185">Reference proteome</keyword>
<protein>
    <submittedName>
        <fullName evidence="3">ICP0-binding domain of ubiquitin-specific protease 7-domain-containing protein</fullName>
    </submittedName>
</protein>
<keyword evidence="3" id="KW-0645">Protease</keyword>
<dbReference type="InterPro" id="IPR024729">
    <property type="entry name" value="USP7_ICP0-binding_dom"/>
</dbReference>
<organism evidence="3 4">
    <name type="scientific">Jimgerdemannia flammicorona</name>
    <dbReference type="NCBI Taxonomy" id="994334"/>
    <lineage>
        <taxon>Eukaryota</taxon>
        <taxon>Fungi</taxon>
        <taxon>Fungi incertae sedis</taxon>
        <taxon>Mucoromycota</taxon>
        <taxon>Mucoromycotina</taxon>
        <taxon>Endogonomycetes</taxon>
        <taxon>Endogonales</taxon>
        <taxon>Endogonaceae</taxon>
        <taxon>Jimgerdemannia</taxon>
    </lineage>
</organism>
<feature type="domain" description="Ubiquitin carboxyl-terminal hydrolase 7 ICP0-binding" evidence="2">
    <location>
        <begin position="111"/>
        <end position="187"/>
    </location>
</feature>
<keyword evidence="1" id="KW-0833">Ubl conjugation pathway</keyword>
<dbReference type="Pfam" id="PF12436">
    <property type="entry name" value="USP7_ICP0_bdg"/>
    <property type="match status" value="1"/>
</dbReference>
<dbReference type="GO" id="GO:0008233">
    <property type="term" value="F:peptidase activity"/>
    <property type="evidence" value="ECO:0007669"/>
    <property type="project" value="UniProtKB-KW"/>
</dbReference>
<dbReference type="AlphaFoldDB" id="A0A433QR66"/>
<gene>
    <name evidence="3" type="ORF">BC938DRAFT_475815</name>
</gene>
<evidence type="ECO:0000256" key="1">
    <source>
        <dbReference type="ARBA" id="ARBA00022786"/>
    </source>
</evidence>
<sequence>MAAKKCYTRAYVLVYIRESDVDEMLASMSPGDIPPHIKRHLDGEKAQNEMHLTVKIVTDKIFKVHQGFDLANFDDKTMQSEIPSFRVKEEERFAVFKQSVADHFQVPVNRFRLWILVKRLNRTVRPDQPIPETEANSSMIAIKDKMGNRSTLQLYLEEADKPINGRLWSYQMIFLKYFDPKTQKIEFGLWQAICAAERECLRYHPHLKREERVPIEY</sequence>
<proteinExistence type="predicted"/>
<keyword evidence="3" id="KW-0378">Hydrolase</keyword>
<reference evidence="3 4" key="1">
    <citation type="journal article" date="2018" name="New Phytol.">
        <title>Phylogenomics of Endogonaceae and evolution of mycorrhizas within Mucoromycota.</title>
        <authorList>
            <person name="Chang Y."/>
            <person name="Desiro A."/>
            <person name="Na H."/>
            <person name="Sandor L."/>
            <person name="Lipzen A."/>
            <person name="Clum A."/>
            <person name="Barry K."/>
            <person name="Grigoriev I.V."/>
            <person name="Martin F.M."/>
            <person name="Stajich J.E."/>
            <person name="Smith M.E."/>
            <person name="Bonito G."/>
            <person name="Spatafora J.W."/>
        </authorList>
    </citation>
    <scope>NUCLEOTIDE SEQUENCE [LARGE SCALE GENOMIC DNA]</scope>
    <source>
        <strain evidence="3 4">AD002</strain>
    </source>
</reference>